<name>A0AAD7WXN9_9TELE</name>
<sequence length="91" mass="9940">MSPSPFKVDFHLWSWILRLLHRGQRRVGGLMQHSDRTVKADQPLRPGAQIKGSVTLSVSAEASAHMPCPVFTKNPPLRPTPAGCSIRVAAS</sequence>
<comment type="caution">
    <text evidence="1">The sequence shown here is derived from an EMBL/GenBank/DDBJ whole genome shotgun (WGS) entry which is preliminary data.</text>
</comment>
<protein>
    <submittedName>
        <fullName evidence="1">Uncharacterized protein</fullName>
    </submittedName>
</protein>
<keyword evidence="2" id="KW-1185">Reference proteome</keyword>
<dbReference type="AlphaFoldDB" id="A0AAD7WXN9"/>
<evidence type="ECO:0000313" key="2">
    <source>
        <dbReference type="Proteomes" id="UP001221898"/>
    </source>
</evidence>
<dbReference type="Proteomes" id="UP001221898">
    <property type="component" value="Unassembled WGS sequence"/>
</dbReference>
<dbReference type="EMBL" id="JAINUG010000017">
    <property type="protein sequence ID" value="KAJ8412860.1"/>
    <property type="molecule type" value="Genomic_DNA"/>
</dbReference>
<reference evidence="1" key="1">
    <citation type="journal article" date="2023" name="Science">
        <title>Genome structures resolve the early diversification of teleost fishes.</title>
        <authorList>
            <person name="Parey E."/>
            <person name="Louis A."/>
            <person name="Montfort J."/>
            <person name="Bouchez O."/>
            <person name="Roques C."/>
            <person name="Iampietro C."/>
            <person name="Lluch J."/>
            <person name="Castinel A."/>
            <person name="Donnadieu C."/>
            <person name="Desvignes T."/>
            <person name="Floi Bucao C."/>
            <person name="Jouanno E."/>
            <person name="Wen M."/>
            <person name="Mejri S."/>
            <person name="Dirks R."/>
            <person name="Jansen H."/>
            <person name="Henkel C."/>
            <person name="Chen W.J."/>
            <person name="Zahm M."/>
            <person name="Cabau C."/>
            <person name="Klopp C."/>
            <person name="Thompson A.W."/>
            <person name="Robinson-Rechavi M."/>
            <person name="Braasch I."/>
            <person name="Lecointre G."/>
            <person name="Bobe J."/>
            <person name="Postlethwait J.H."/>
            <person name="Berthelot C."/>
            <person name="Roest Crollius H."/>
            <person name="Guiguen Y."/>
        </authorList>
    </citation>
    <scope>NUCLEOTIDE SEQUENCE</scope>
    <source>
        <strain evidence="1">NC1722</strain>
    </source>
</reference>
<evidence type="ECO:0000313" key="1">
    <source>
        <dbReference type="EMBL" id="KAJ8412860.1"/>
    </source>
</evidence>
<proteinExistence type="predicted"/>
<organism evidence="1 2">
    <name type="scientific">Aldrovandia affinis</name>
    <dbReference type="NCBI Taxonomy" id="143900"/>
    <lineage>
        <taxon>Eukaryota</taxon>
        <taxon>Metazoa</taxon>
        <taxon>Chordata</taxon>
        <taxon>Craniata</taxon>
        <taxon>Vertebrata</taxon>
        <taxon>Euteleostomi</taxon>
        <taxon>Actinopterygii</taxon>
        <taxon>Neopterygii</taxon>
        <taxon>Teleostei</taxon>
        <taxon>Notacanthiformes</taxon>
        <taxon>Halosauridae</taxon>
        <taxon>Aldrovandia</taxon>
    </lineage>
</organism>
<gene>
    <name evidence="1" type="ORF">AAFF_G00104420</name>
</gene>
<accession>A0AAD7WXN9</accession>